<dbReference type="GO" id="GO:0005524">
    <property type="term" value="F:ATP binding"/>
    <property type="evidence" value="ECO:0007669"/>
    <property type="project" value="UniProtKB-UniRule"/>
</dbReference>
<reference evidence="2 3" key="1">
    <citation type="submission" date="2020-07" db="EMBL/GenBank/DDBJ databases">
        <title>Halieaceae bacterium, F7430, whole genome shotgun sequencing project.</title>
        <authorList>
            <person name="Jiang S."/>
            <person name="Liu Z.W."/>
            <person name="Du Z.J."/>
        </authorList>
    </citation>
    <scope>NUCLEOTIDE SEQUENCE [LARGE SCALE GENOMIC DNA]</scope>
    <source>
        <strain evidence="2 3">F7430</strain>
    </source>
</reference>
<keyword evidence="3" id="KW-1185">Reference proteome</keyword>
<name>A0A7W2YK00_9GAMM</name>
<dbReference type="GO" id="GO:0009254">
    <property type="term" value="P:peptidoglycan turnover"/>
    <property type="evidence" value="ECO:0007669"/>
    <property type="project" value="UniProtKB-UniRule"/>
</dbReference>
<dbReference type="InterPro" id="IPR005338">
    <property type="entry name" value="Anhydro_N_Ac-Mur_kinase"/>
</dbReference>
<keyword evidence="1" id="KW-0119">Carbohydrate metabolism</keyword>
<protein>
    <recommendedName>
        <fullName evidence="1">Anhydro-N-acetylmuramic acid kinase</fullName>
        <ecNumber evidence="1">2.7.1.170</ecNumber>
    </recommendedName>
    <alternativeName>
        <fullName evidence="1">AnhMurNAc kinase</fullName>
    </alternativeName>
</protein>
<keyword evidence="1" id="KW-0067">ATP-binding</keyword>
<accession>A0A7W2YK00</accession>
<dbReference type="GO" id="GO:0016301">
    <property type="term" value="F:kinase activity"/>
    <property type="evidence" value="ECO:0007669"/>
    <property type="project" value="UniProtKB-KW"/>
</dbReference>
<dbReference type="GO" id="GO:0016773">
    <property type="term" value="F:phosphotransferase activity, alcohol group as acceptor"/>
    <property type="evidence" value="ECO:0007669"/>
    <property type="project" value="UniProtKB-UniRule"/>
</dbReference>
<dbReference type="GO" id="GO:0006040">
    <property type="term" value="P:amino sugar metabolic process"/>
    <property type="evidence" value="ECO:0007669"/>
    <property type="project" value="InterPro"/>
</dbReference>
<gene>
    <name evidence="1" type="primary">anmK</name>
    <name evidence="2" type="ORF">H2508_13410</name>
</gene>
<dbReference type="InterPro" id="IPR043129">
    <property type="entry name" value="ATPase_NBD"/>
</dbReference>
<dbReference type="HAMAP" id="MF_01270">
    <property type="entry name" value="AnhMurNAc_kinase"/>
    <property type="match status" value="1"/>
</dbReference>
<dbReference type="SUPFAM" id="SSF53067">
    <property type="entry name" value="Actin-like ATPase domain"/>
    <property type="match status" value="1"/>
</dbReference>
<dbReference type="NCBIfam" id="NF007148">
    <property type="entry name" value="PRK09585.3-2"/>
    <property type="match status" value="1"/>
</dbReference>
<organism evidence="2 3">
    <name type="scientific">Sediminihaliea albiluteola</name>
    <dbReference type="NCBI Taxonomy" id="2758564"/>
    <lineage>
        <taxon>Bacteria</taxon>
        <taxon>Pseudomonadati</taxon>
        <taxon>Pseudomonadota</taxon>
        <taxon>Gammaproteobacteria</taxon>
        <taxon>Cellvibrionales</taxon>
        <taxon>Halieaceae</taxon>
        <taxon>Sediminihaliea</taxon>
    </lineage>
</organism>
<evidence type="ECO:0000256" key="1">
    <source>
        <dbReference type="HAMAP-Rule" id="MF_01270"/>
    </source>
</evidence>
<feature type="binding site" evidence="1">
    <location>
        <begin position="12"/>
        <end position="19"/>
    </location>
    <ligand>
        <name>ATP</name>
        <dbReference type="ChEBI" id="CHEBI:30616"/>
    </ligand>
</feature>
<dbReference type="EMBL" id="JACFXU010000017">
    <property type="protein sequence ID" value="MBA6414111.1"/>
    <property type="molecule type" value="Genomic_DNA"/>
</dbReference>
<dbReference type="NCBIfam" id="NF007139">
    <property type="entry name" value="PRK09585.1-3"/>
    <property type="match status" value="1"/>
</dbReference>
<comment type="catalytic activity">
    <reaction evidence="1">
        <text>1,6-anhydro-N-acetyl-beta-muramate + ATP + H2O = N-acetyl-D-muramate 6-phosphate + ADP + H(+)</text>
        <dbReference type="Rhea" id="RHEA:24952"/>
        <dbReference type="ChEBI" id="CHEBI:15377"/>
        <dbReference type="ChEBI" id="CHEBI:15378"/>
        <dbReference type="ChEBI" id="CHEBI:30616"/>
        <dbReference type="ChEBI" id="CHEBI:58690"/>
        <dbReference type="ChEBI" id="CHEBI:58722"/>
        <dbReference type="ChEBI" id="CHEBI:456216"/>
        <dbReference type="EC" id="2.7.1.170"/>
    </reaction>
</comment>
<comment type="similarity">
    <text evidence="1">Belongs to the anhydro-N-acetylmuramic acid kinase family.</text>
</comment>
<dbReference type="PANTHER" id="PTHR30605:SF0">
    <property type="entry name" value="ANHYDRO-N-ACETYLMURAMIC ACID KINASE"/>
    <property type="match status" value="1"/>
</dbReference>
<dbReference type="PANTHER" id="PTHR30605">
    <property type="entry name" value="ANHYDRO-N-ACETYLMURAMIC ACID KINASE"/>
    <property type="match status" value="1"/>
</dbReference>
<keyword evidence="1" id="KW-0547">Nucleotide-binding</keyword>
<dbReference type="UniPathway" id="UPA00544"/>
<keyword evidence="1 2" id="KW-0808">Transferase</keyword>
<sequence>MSARLYVGLMSGTSMDGIDCALARCDERGTTLLATYEHPIPPATKQRIVEISRPGDNEIERMGALDRELGHLFAKATLSLLSKEQVPSTEICAIGSHGQTIRHHPPSSHQPSEQGFTLQIGDPNTIAQSTGITTVADFRRRDIAVGGEGAPLAPAFHAAAFAKAGHTRAIVNIGGIANVSLLHSEGQVLGFDTGPGNTLLDHWINRQLGQAYDKDGQWSAAGSIRPDLLARLLEHDYLSQSGPRSTGKEVFNLAWLDECLADLSSPATPQEVQSTLAEFSAESIARGIAQCEVPVSEVYVCGGGARNSDLMRRLAAKLGTATLETTASLGIEPEWVEAAAFAWLAWRSMAQLAGNIPAVTGAQEEVILGGIYPGARPRTQ</sequence>
<comment type="caution">
    <text evidence="2">The sequence shown here is derived from an EMBL/GenBank/DDBJ whole genome shotgun (WGS) entry which is preliminary data.</text>
</comment>
<dbReference type="EC" id="2.7.1.170" evidence="1"/>
<dbReference type="Proteomes" id="UP000539350">
    <property type="component" value="Unassembled WGS sequence"/>
</dbReference>
<dbReference type="AlphaFoldDB" id="A0A7W2YK00"/>
<dbReference type="CDD" id="cd24050">
    <property type="entry name" value="ASKHA_NBD_ANMK"/>
    <property type="match status" value="1"/>
</dbReference>
<evidence type="ECO:0000313" key="2">
    <source>
        <dbReference type="EMBL" id="MBA6414111.1"/>
    </source>
</evidence>
<comment type="pathway">
    <text evidence="1">Cell wall biogenesis; peptidoglycan recycling.</text>
</comment>
<keyword evidence="1 2" id="KW-0418">Kinase</keyword>
<comment type="pathway">
    <text evidence="1">Amino-sugar metabolism; 1,6-anhydro-N-acetylmuramate degradation.</text>
</comment>
<evidence type="ECO:0000313" key="3">
    <source>
        <dbReference type="Proteomes" id="UP000539350"/>
    </source>
</evidence>
<dbReference type="Gene3D" id="3.30.420.40">
    <property type="match status" value="2"/>
</dbReference>
<comment type="function">
    <text evidence="1">Catalyzes the specific phosphorylation of 1,6-anhydro-N-acetylmuramic acid (anhMurNAc) with the simultaneous cleavage of the 1,6-anhydro ring, generating MurNAc-6-P. Is required for the utilization of anhMurNAc either imported from the medium or derived from its own cell wall murein, and thus plays a role in cell wall recycling.</text>
</comment>
<dbReference type="GO" id="GO:0097175">
    <property type="term" value="P:1,6-anhydro-N-acetyl-beta-muramic acid catabolic process"/>
    <property type="evidence" value="ECO:0007669"/>
    <property type="project" value="UniProtKB-UniRule"/>
</dbReference>
<proteinExistence type="inferred from homology"/>
<dbReference type="Pfam" id="PF03702">
    <property type="entry name" value="AnmK"/>
    <property type="match status" value="1"/>
</dbReference>
<dbReference type="UniPathway" id="UPA00343"/>